<feature type="domain" description="HTH araC/xylS-type" evidence="5">
    <location>
        <begin position="284"/>
        <end position="388"/>
    </location>
</feature>
<dbReference type="Pfam" id="PF12833">
    <property type="entry name" value="HTH_18"/>
    <property type="match status" value="1"/>
</dbReference>
<dbReference type="GO" id="GO:0003700">
    <property type="term" value="F:DNA-binding transcription factor activity"/>
    <property type="evidence" value="ECO:0007669"/>
    <property type="project" value="InterPro"/>
</dbReference>
<feature type="transmembrane region" description="Helical" evidence="4">
    <location>
        <begin position="160"/>
        <end position="184"/>
    </location>
</feature>
<keyword evidence="7" id="KW-1185">Reference proteome</keyword>
<proteinExistence type="predicted"/>
<evidence type="ECO:0000256" key="1">
    <source>
        <dbReference type="ARBA" id="ARBA00023015"/>
    </source>
</evidence>
<comment type="caution">
    <text evidence="6">The sequence shown here is derived from an EMBL/GenBank/DDBJ whole genome shotgun (WGS) entry which is preliminary data.</text>
</comment>
<evidence type="ECO:0000259" key="5">
    <source>
        <dbReference type="PROSITE" id="PS01124"/>
    </source>
</evidence>
<dbReference type="InterPro" id="IPR020449">
    <property type="entry name" value="Tscrpt_reg_AraC-type_HTH"/>
</dbReference>
<dbReference type="Proteomes" id="UP000273643">
    <property type="component" value="Unassembled WGS sequence"/>
</dbReference>
<evidence type="ECO:0000256" key="3">
    <source>
        <dbReference type="ARBA" id="ARBA00023163"/>
    </source>
</evidence>
<dbReference type="AlphaFoldDB" id="A0A3N1NHF9"/>
<accession>A0A3N1NHF9</accession>
<dbReference type="RefSeq" id="WP_123639451.1">
    <property type="nucleotide sequence ID" value="NZ_RJUK01000003.1"/>
</dbReference>
<dbReference type="EMBL" id="RJUK01000003">
    <property type="protein sequence ID" value="ROQ18142.1"/>
    <property type="molecule type" value="Genomic_DNA"/>
</dbReference>
<dbReference type="PANTHER" id="PTHR43280:SF29">
    <property type="entry name" value="ARAC-FAMILY TRANSCRIPTIONAL REGULATOR"/>
    <property type="match status" value="1"/>
</dbReference>
<feature type="transmembrane region" description="Helical" evidence="4">
    <location>
        <begin position="242"/>
        <end position="259"/>
    </location>
</feature>
<protein>
    <submittedName>
        <fullName evidence="6">AraC family transcriptional regulator</fullName>
    </submittedName>
</protein>
<feature type="transmembrane region" description="Helical" evidence="4">
    <location>
        <begin position="204"/>
        <end position="222"/>
    </location>
</feature>
<dbReference type="OrthoDB" id="6866685at2"/>
<organism evidence="6 7">
    <name type="scientific">Marinimicrobium koreense</name>
    <dbReference type="NCBI Taxonomy" id="306545"/>
    <lineage>
        <taxon>Bacteria</taxon>
        <taxon>Pseudomonadati</taxon>
        <taxon>Pseudomonadota</taxon>
        <taxon>Gammaproteobacteria</taxon>
        <taxon>Cellvibrionales</taxon>
        <taxon>Cellvibrionaceae</taxon>
        <taxon>Marinimicrobium</taxon>
    </lineage>
</organism>
<dbReference type="InterPro" id="IPR009057">
    <property type="entry name" value="Homeodomain-like_sf"/>
</dbReference>
<sequence>MTEAVDGPLKNLTHDALLFNIHDLVLLMSASQYLLLAALLFFTRRPAIRSTYLLIGLLLASAVRYLDTLLIWSDPLRQLILEWNPNLLLLGSFSYWLIGPLLYAYVLSVLYRQTRFRWYHGLHLLPAVLATLMMLSQYHWRPAAEQVALMRELDFIWSSLMSHTVTLWHLSVIGYGGYCLLLLWHYRRQLQERYANVEVSERRWLAWIILGFVLIASWQLGVHLTAEYMPAHLANLTGVASNYLNFVFVNSLVFISIRYTHLFSGLPERAPGTDAEPYKPEQVRRVEALMTERRPYLDSTVSLESLARQLSLPERTLSRILNQHFGKNFFEFINGYRVERAKQLLIDPDHGARTILEIMADAGFTSKSTFNAIFKKHVGQTPSQYRKRSLEAG</sequence>
<feature type="transmembrane region" description="Helical" evidence="4">
    <location>
        <begin position="24"/>
        <end position="42"/>
    </location>
</feature>
<dbReference type="SMART" id="SM00342">
    <property type="entry name" value="HTH_ARAC"/>
    <property type="match status" value="1"/>
</dbReference>
<evidence type="ECO:0000313" key="7">
    <source>
        <dbReference type="Proteomes" id="UP000273643"/>
    </source>
</evidence>
<keyword evidence="3" id="KW-0804">Transcription</keyword>
<dbReference type="InterPro" id="IPR018060">
    <property type="entry name" value="HTH_AraC"/>
</dbReference>
<dbReference type="PROSITE" id="PS01124">
    <property type="entry name" value="HTH_ARAC_FAMILY_2"/>
    <property type="match status" value="1"/>
</dbReference>
<evidence type="ECO:0000256" key="2">
    <source>
        <dbReference type="ARBA" id="ARBA00023125"/>
    </source>
</evidence>
<evidence type="ECO:0000313" key="6">
    <source>
        <dbReference type="EMBL" id="ROQ18142.1"/>
    </source>
</evidence>
<dbReference type="GO" id="GO:0043565">
    <property type="term" value="F:sequence-specific DNA binding"/>
    <property type="evidence" value="ECO:0007669"/>
    <property type="project" value="InterPro"/>
</dbReference>
<feature type="transmembrane region" description="Helical" evidence="4">
    <location>
        <begin position="54"/>
        <end position="73"/>
    </location>
</feature>
<gene>
    <name evidence="6" type="ORF">EDC38_3116</name>
</gene>
<name>A0A3N1NHF9_9GAMM</name>
<evidence type="ECO:0000256" key="4">
    <source>
        <dbReference type="SAM" id="Phobius"/>
    </source>
</evidence>
<keyword evidence="4" id="KW-0812">Transmembrane</keyword>
<dbReference type="PANTHER" id="PTHR43280">
    <property type="entry name" value="ARAC-FAMILY TRANSCRIPTIONAL REGULATOR"/>
    <property type="match status" value="1"/>
</dbReference>
<feature type="transmembrane region" description="Helical" evidence="4">
    <location>
        <begin position="93"/>
        <end position="111"/>
    </location>
</feature>
<feature type="transmembrane region" description="Helical" evidence="4">
    <location>
        <begin position="118"/>
        <end position="140"/>
    </location>
</feature>
<dbReference type="PRINTS" id="PR00032">
    <property type="entry name" value="HTHARAC"/>
</dbReference>
<dbReference type="Gene3D" id="1.10.10.60">
    <property type="entry name" value="Homeodomain-like"/>
    <property type="match status" value="2"/>
</dbReference>
<keyword evidence="4" id="KW-1133">Transmembrane helix</keyword>
<reference evidence="6 7" key="1">
    <citation type="submission" date="2018-11" db="EMBL/GenBank/DDBJ databases">
        <title>Genomic Encyclopedia of Type Strains, Phase IV (KMG-IV): sequencing the most valuable type-strain genomes for metagenomic binning, comparative biology and taxonomic classification.</title>
        <authorList>
            <person name="Goeker M."/>
        </authorList>
    </citation>
    <scope>NUCLEOTIDE SEQUENCE [LARGE SCALE GENOMIC DNA]</scope>
    <source>
        <strain evidence="6 7">DSM 16974</strain>
    </source>
</reference>
<keyword evidence="2" id="KW-0238">DNA-binding</keyword>
<keyword evidence="1" id="KW-0805">Transcription regulation</keyword>
<dbReference type="SUPFAM" id="SSF46689">
    <property type="entry name" value="Homeodomain-like"/>
    <property type="match status" value="1"/>
</dbReference>
<keyword evidence="4" id="KW-0472">Membrane</keyword>